<comment type="caution">
    <text evidence="2">The sequence shown here is derived from an EMBL/GenBank/DDBJ whole genome shotgun (WGS) entry which is preliminary data.</text>
</comment>
<sequence>MGHLVYNLEMLLLQAPSRLTNLGMTQNRNLSQLLSQKLVPTKEPNPIKRYYRKAAYFLEDNWKRVWVLVLWVSICVDLFTWKFIQYRRFLHHSVRW</sequence>
<dbReference type="Proteomes" id="UP000607653">
    <property type="component" value="Unassembled WGS sequence"/>
</dbReference>
<evidence type="ECO:0000256" key="1">
    <source>
        <dbReference type="SAM" id="Phobius"/>
    </source>
</evidence>
<feature type="transmembrane region" description="Helical" evidence="1">
    <location>
        <begin position="65"/>
        <end position="84"/>
    </location>
</feature>
<protein>
    <submittedName>
        <fullName evidence="2">Uncharacterized protein</fullName>
    </submittedName>
</protein>
<evidence type="ECO:0000313" key="3">
    <source>
        <dbReference type="Proteomes" id="UP000607653"/>
    </source>
</evidence>
<keyword evidence="3" id="KW-1185">Reference proteome</keyword>
<evidence type="ECO:0000313" key="2">
    <source>
        <dbReference type="EMBL" id="DAD43440.1"/>
    </source>
</evidence>
<keyword evidence="1" id="KW-0472">Membrane</keyword>
<accession>A0A822ZG14</accession>
<keyword evidence="1" id="KW-0812">Transmembrane</keyword>
<dbReference type="EMBL" id="DUZY01000006">
    <property type="protein sequence ID" value="DAD43440.1"/>
    <property type="molecule type" value="Genomic_DNA"/>
</dbReference>
<name>A0A822ZG14_NELNU</name>
<gene>
    <name evidence="2" type="ORF">HUJ06_001670</name>
</gene>
<dbReference type="AlphaFoldDB" id="A0A822ZG14"/>
<organism evidence="2 3">
    <name type="scientific">Nelumbo nucifera</name>
    <name type="common">Sacred lotus</name>
    <dbReference type="NCBI Taxonomy" id="4432"/>
    <lineage>
        <taxon>Eukaryota</taxon>
        <taxon>Viridiplantae</taxon>
        <taxon>Streptophyta</taxon>
        <taxon>Embryophyta</taxon>
        <taxon>Tracheophyta</taxon>
        <taxon>Spermatophyta</taxon>
        <taxon>Magnoliopsida</taxon>
        <taxon>Proteales</taxon>
        <taxon>Nelumbonaceae</taxon>
        <taxon>Nelumbo</taxon>
    </lineage>
</organism>
<proteinExistence type="predicted"/>
<reference evidence="2 3" key="1">
    <citation type="journal article" date="2020" name="Mol. Biol. Evol.">
        <title>Distinct Expression and Methylation Patterns for Genes with Different Fates following a Single Whole-Genome Duplication in Flowering Plants.</title>
        <authorList>
            <person name="Shi T."/>
            <person name="Rahmani R.S."/>
            <person name="Gugger P.F."/>
            <person name="Wang M."/>
            <person name="Li H."/>
            <person name="Zhang Y."/>
            <person name="Li Z."/>
            <person name="Wang Q."/>
            <person name="Van de Peer Y."/>
            <person name="Marchal K."/>
            <person name="Chen J."/>
        </authorList>
    </citation>
    <scope>NUCLEOTIDE SEQUENCE [LARGE SCALE GENOMIC DNA]</scope>
    <source>
        <tissue evidence="2">Leaf</tissue>
    </source>
</reference>
<keyword evidence="1" id="KW-1133">Transmembrane helix</keyword>